<evidence type="ECO:0000313" key="3">
    <source>
        <dbReference type="Proteomes" id="UP000618094"/>
    </source>
</evidence>
<dbReference type="EMBL" id="BLYO01000319">
    <property type="protein sequence ID" value="GFO99756.1"/>
    <property type="molecule type" value="Genomic_DNA"/>
</dbReference>
<sequence length="57" mass="6321">MLFLPSNESPLILVEPLLELIKSMFALLSLIRILISLLFNAYVAGSEFSTPLTVLDI</sequence>
<keyword evidence="1" id="KW-1133">Transmembrane helix</keyword>
<evidence type="ECO:0000313" key="2">
    <source>
        <dbReference type="EMBL" id="GFO99756.1"/>
    </source>
</evidence>
<organism evidence="2 3">
    <name type="scientific">Lactobacillus helveticus</name>
    <name type="common">Lactobacillus suntoryeus</name>
    <dbReference type="NCBI Taxonomy" id="1587"/>
    <lineage>
        <taxon>Bacteria</taxon>
        <taxon>Bacillati</taxon>
        <taxon>Bacillota</taxon>
        <taxon>Bacilli</taxon>
        <taxon>Lactobacillales</taxon>
        <taxon>Lactobacillaceae</taxon>
        <taxon>Lactobacillus</taxon>
    </lineage>
</organism>
<gene>
    <name evidence="2" type="ORF">LHEH8_15120</name>
</gene>
<feature type="transmembrane region" description="Helical" evidence="1">
    <location>
        <begin position="20"/>
        <end position="43"/>
    </location>
</feature>
<proteinExistence type="predicted"/>
<dbReference type="AlphaFoldDB" id="A0A8H9F8Z9"/>
<dbReference type="Proteomes" id="UP000618094">
    <property type="component" value="Unassembled WGS sequence"/>
</dbReference>
<accession>A0A8H9F8Z9</accession>
<comment type="caution">
    <text evidence="2">The sequence shown here is derived from an EMBL/GenBank/DDBJ whole genome shotgun (WGS) entry which is preliminary data.</text>
</comment>
<evidence type="ECO:0000256" key="1">
    <source>
        <dbReference type="SAM" id="Phobius"/>
    </source>
</evidence>
<keyword evidence="1" id="KW-0472">Membrane</keyword>
<name>A0A8H9F8Z9_LACHE</name>
<keyword evidence="1" id="KW-0812">Transmembrane</keyword>
<protein>
    <submittedName>
        <fullName evidence="2">Uncharacterized protein</fullName>
    </submittedName>
</protein>
<reference evidence="2" key="1">
    <citation type="submission" date="2020-07" db="EMBL/GenBank/DDBJ databases">
        <title>Draft genome sequence of Lactobacillus helveticus strain H-8.</title>
        <authorList>
            <person name="Endo A."/>
            <person name="Maeno S."/>
            <person name="Kido Y."/>
        </authorList>
    </citation>
    <scope>NUCLEOTIDE SEQUENCE</scope>
    <source>
        <strain evidence="2">H-8</strain>
    </source>
</reference>